<reference evidence="3" key="1">
    <citation type="submission" date="2016-10" db="EMBL/GenBank/DDBJ databases">
        <authorList>
            <person name="Varghese N."/>
            <person name="Submissions S."/>
        </authorList>
    </citation>
    <scope>NUCLEOTIDE SEQUENCE [LARGE SCALE GENOMIC DNA]</scope>
    <source>
        <strain evidence="3">ATCC 700689</strain>
    </source>
</reference>
<dbReference type="RefSeq" id="WP_074753211.1">
    <property type="nucleotide sequence ID" value="NZ_CP155619.1"/>
</dbReference>
<dbReference type="InterPro" id="IPR010982">
    <property type="entry name" value="Lambda_DNA-bd_dom_sf"/>
</dbReference>
<protein>
    <submittedName>
        <fullName evidence="2">Transcriptional regulator, contains XRE-family HTH domain</fullName>
    </submittedName>
</protein>
<dbReference type="PROSITE" id="PS50943">
    <property type="entry name" value="HTH_CROC1"/>
    <property type="match status" value="1"/>
</dbReference>
<accession>A0A1G8DGW0</accession>
<evidence type="ECO:0000259" key="1">
    <source>
        <dbReference type="PROSITE" id="PS50943"/>
    </source>
</evidence>
<evidence type="ECO:0000313" key="2">
    <source>
        <dbReference type="EMBL" id="SDH56570.1"/>
    </source>
</evidence>
<dbReference type="CDD" id="cd00093">
    <property type="entry name" value="HTH_XRE"/>
    <property type="match status" value="1"/>
</dbReference>
<dbReference type="Pfam" id="PF01381">
    <property type="entry name" value="HTH_3"/>
    <property type="match status" value="1"/>
</dbReference>
<name>A0A1G8DGW0_9PSED</name>
<gene>
    <name evidence="2" type="ORF">SAMN05216605_10735</name>
</gene>
<dbReference type="AlphaFoldDB" id="A0A1G8DGW0"/>
<dbReference type="Proteomes" id="UP000182894">
    <property type="component" value="Unassembled WGS sequence"/>
</dbReference>
<keyword evidence="3" id="KW-1185">Reference proteome</keyword>
<dbReference type="InterPro" id="IPR001387">
    <property type="entry name" value="Cro/C1-type_HTH"/>
</dbReference>
<dbReference type="SUPFAM" id="SSF47413">
    <property type="entry name" value="lambda repressor-like DNA-binding domains"/>
    <property type="match status" value="1"/>
</dbReference>
<organism evidence="2 3">
    <name type="scientific">Pseudomonas abietaniphila</name>
    <dbReference type="NCBI Taxonomy" id="89065"/>
    <lineage>
        <taxon>Bacteria</taxon>
        <taxon>Pseudomonadati</taxon>
        <taxon>Pseudomonadota</taxon>
        <taxon>Gammaproteobacteria</taxon>
        <taxon>Pseudomonadales</taxon>
        <taxon>Pseudomonadaceae</taxon>
        <taxon>Pseudomonas</taxon>
    </lineage>
</organism>
<proteinExistence type="predicted"/>
<sequence length="116" mass="12319">MKDLGSRLKEERKSLGLSQQEFGAIGGVEANAQGKYESGERIPRSDYLAALGKKGVDVLYVLSGKRTPIATDTLNDAERAIITHYRALSEDDQEAISQLATSLSECATDAAAASSA</sequence>
<dbReference type="EMBL" id="FNCO01000007">
    <property type="protein sequence ID" value="SDH56570.1"/>
    <property type="molecule type" value="Genomic_DNA"/>
</dbReference>
<evidence type="ECO:0000313" key="3">
    <source>
        <dbReference type="Proteomes" id="UP000182894"/>
    </source>
</evidence>
<dbReference type="STRING" id="89065.SAMN05216605_10735"/>
<dbReference type="SMART" id="SM00530">
    <property type="entry name" value="HTH_XRE"/>
    <property type="match status" value="1"/>
</dbReference>
<dbReference type="Gene3D" id="1.10.260.40">
    <property type="entry name" value="lambda repressor-like DNA-binding domains"/>
    <property type="match status" value="1"/>
</dbReference>
<dbReference type="OrthoDB" id="3196789at2"/>
<dbReference type="GO" id="GO:0003677">
    <property type="term" value="F:DNA binding"/>
    <property type="evidence" value="ECO:0007669"/>
    <property type="project" value="InterPro"/>
</dbReference>
<feature type="domain" description="HTH cro/C1-type" evidence="1">
    <location>
        <begin position="8"/>
        <end position="61"/>
    </location>
</feature>